<dbReference type="RefSeq" id="WP_344577833.1">
    <property type="nucleotide sequence ID" value="NZ_BAAARK010000012.1"/>
</dbReference>
<evidence type="ECO:0000313" key="2">
    <source>
        <dbReference type="Proteomes" id="UP001500994"/>
    </source>
</evidence>
<dbReference type="Proteomes" id="UP001500994">
    <property type="component" value="Unassembled WGS sequence"/>
</dbReference>
<name>A0ABP6EF83_9ACTN</name>
<reference evidence="2" key="1">
    <citation type="journal article" date="2019" name="Int. J. Syst. Evol. Microbiol.">
        <title>The Global Catalogue of Microorganisms (GCM) 10K type strain sequencing project: providing services to taxonomists for standard genome sequencing and annotation.</title>
        <authorList>
            <consortium name="The Broad Institute Genomics Platform"/>
            <consortium name="The Broad Institute Genome Sequencing Center for Infectious Disease"/>
            <person name="Wu L."/>
            <person name="Ma J."/>
        </authorList>
    </citation>
    <scope>NUCLEOTIDE SEQUENCE [LARGE SCALE GENOMIC DNA]</scope>
    <source>
        <strain evidence="2">JCM 16374</strain>
    </source>
</reference>
<accession>A0ABP6EF83</accession>
<dbReference type="EMBL" id="BAAARK010000012">
    <property type="protein sequence ID" value="GAA2666985.1"/>
    <property type="molecule type" value="Genomic_DNA"/>
</dbReference>
<organism evidence="1 2">
    <name type="scientific">Streptomyces lunalinharesii</name>
    <dbReference type="NCBI Taxonomy" id="333384"/>
    <lineage>
        <taxon>Bacteria</taxon>
        <taxon>Bacillati</taxon>
        <taxon>Actinomycetota</taxon>
        <taxon>Actinomycetes</taxon>
        <taxon>Kitasatosporales</taxon>
        <taxon>Streptomycetaceae</taxon>
        <taxon>Streptomyces</taxon>
    </lineage>
</organism>
<sequence>MDEAMPGGRFSRPVRRGAVVERAASSRNVRALLQHFERVGLLRAPRYLGTSDDGTRDLLSHLDGRAAHYPLEAPYR</sequence>
<proteinExistence type="predicted"/>
<evidence type="ECO:0000313" key="1">
    <source>
        <dbReference type="EMBL" id="GAA2666985.1"/>
    </source>
</evidence>
<protein>
    <submittedName>
        <fullName evidence="1">Uncharacterized protein</fullName>
    </submittedName>
</protein>
<comment type="caution">
    <text evidence="1">The sequence shown here is derived from an EMBL/GenBank/DDBJ whole genome shotgun (WGS) entry which is preliminary data.</text>
</comment>
<gene>
    <name evidence="1" type="ORF">GCM10009864_40620</name>
</gene>
<keyword evidence="2" id="KW-1185">Reference proteome</keyword>